<proteinExistence type="predicted"/>
<sequence length="109" mass="12668">MGKFKKGLFLGALLGASMTWMSTTKKGRETRDQMLDFSSDIYEEVQSKILKSDAWKKMGKQEFVCEVREVVEKFAKEHKWAVSVKNMIVKLVSSQWGTFQKEIQKLKKQ</sequence>
<accession>A0A2H0N5S8</accession>
<name>A0A2H0N5S8_9BACT</name>
<reference evidence="1 2" key="1">
    <citation type="submission" date="2017-09" db="EMBL/GenBank/DDBJ databases">
        <title>Depth-based differentiation of microbial function through sediment-hosted aquifers and enrichment of novel symbionts in the deep terrestrial subsurface.</title>
        <authorList>
            <person name="Probst A.J."/>
            <person name="Ladd B."/>
            <person name="Jarett J.K."/>
            <person name="Geller-Mcgrath D.E."/>
            <person name="Sieber C.M."/>
            <person name="Emerson J.B."/>
            <person name="Anantharaman K."/>
            <person name="Thomas B.C."/>
            <person name="Malmstrom R."/>
            <person name="Stieglmeier M."/>
            <person name="Klingl A."/>
            <person name="Woyke T."/>
            <person name="Ryan C.M."/>
            <person name="Banfield J.F."/>
        </authorList>
    </citation>
    <scope>NUCLEOTIDE SEQUENCE [LARGE SCALE GENOMIC DNA]</scope>
    <source>
        <strain evidence="1">CG11_big_fil_rev_8_21_14_0_20_39_34</strain>
    </source>
</reference>
<comment type="caution">
    <text evidence="1">The sequence shown here is derived from an EMBL/GenBank/DDBJ whole genome shotgun (WGS) entry which is preliminary data.</text>
</comment>
<gene>
    <name evidence="1" type="ORF">COV59_03655</name>
</gene>
<evidence type="ECO:0000313" key="2">
    <source>
        <dbReference type="Proteomes" id="UP000229600"/>
    </source>
</evidence>
<dbReference type="EMBL" id="PCWN01000007">
    <property type="protein sequence ID" value="PIR04251.1"/>
    <property type="molecule type" value="Genomic_DNA"/>
</dbReference>
<evidence type="ECO:0000313" key="1">
    <source>
        <dbReference type="EMBL" id="PIR04251.1"/>
    </source>
</evidence>
<protein>
    <submittedName>
        <fullName evidence="1">Uncharacterized protein</fullName>
    </submittedName>
</protein>
<dbReference type="AlphaFoldDB" id="A0A2H0N5S8"/>
<organism evidence="1 2">
    <name type="scientific">Candidatus Magasanikbacteria bacterium CG11_big_fil_rev_8_21_14_0_20_39_34</name>
    <dbReference type="NCBI Taxonomy" id="1974653"/>
    <lineage>
        <taxon>Bacteria</taxon>
        <taxon>Candidatus Magasanikiibacteriota</taxon>
    </lineage>
</organism>
<dbReference type="Proteomes" id="UP000229600">
    <property type="component" value="Unassembled WGS sequence"/>
</dbReference>